<feature type="region of interest" description="Disordered" evidence="1">
    <location>
        <begin position="1"/>
        <end position="25"/>
    </location>
</feature>
<proteinExistence type="predicted"/>
<dbReference type="InterPro" id="IPR013784">
    <property type="entry name" value="Carb-bd-like_fold"/>
</dbReference>
<evidence type="ECO:0000256" key="1">
    <source>
        <dbReference type="SAM" id="MobiDB-lite"/>
    </source>
</evidence>
<evidence type="ECO:0000259" key="2">
    <source>
        <dbReference type="PROSITE" id="PS51272"/>
    </source>
</evidence>
<dbReference type="GO" id="GO:0030246">
    <property type="term" value="F:carbohydrate binding"/>
    <property type="evidence" value="ECO:0007669"/>
    <property type="project" value="InterPro"/>
</dbReference>
<dbReference type="InterPro" id="IPR001119">
    <property type="entry name" value="SLH_dom"/>
</dbReference>
<comment type="caution">
    <text evidence="3">The sequence shown here is derived from an EMBL/GenBank/DDBJ whole genome shotgun (WGS) entry which is preliminary data.</text>
</comment>
<dbReference type="PANTHER" id="PTHR43308:SF5">
    <property type="entry name" value="S-LAYER PROTEIN _ PEPTIDOGLYCAN ENDO-BETA-N-ACETYLGLUCOSAMINIDASE"/>
    <property type="match status" value="1"/>
</dbReference>
<dbReference type="InterPro" id="IPR025142">
    <property type="entry name" value="DUF4073"/>
</dbReference>
<dbReference type="EMBL" id="JAPDIA010000003">
    <property type="protein sequence ID" value="MDG0810630.1"/>
    <property type="molecule type" value="Genomic_DNA"/>
</dbReference>
<dbReference type="RefSeq" id="WP_277532572.1">
    <property type="nucleotide sequence ID" value="NZ_JAPDIA010000003.1"/>
</dbReference>
<feature type="region of interest" description="Disordered" evidence="1">
    <location>
        <begin position="148"/>
        <end position="180"/>
    </location>
</feature>
<organism evidence="3 4">
    <name type="scientific">Cohnella rhizosphaerae</name>
    <dbReference type="NCBI Taxonomy" id="1457232"/>
    <lineage>
        <taxon>Bacteria</taxon>
        <taxon>Bacillati</taxon>
        <taxon>Bacillota</taxon>
        <taxon>Bacilli</taxon>
        <taxon>Bacillales</taxon>
        <taxon>Paenibacillaceae</taxon>
        <taxon>Cohnella</taxon>
    </lineage>
</organism>
<feature type="domain" description="SLH" evidence="2">
    <location>
        <begin position="1159"/>
        <end position="1222"/>
    </location>
</feature>
<accession>A0A9X4KTC9</accession>
<dbReference type="PANTHER" id="PTHR43308">
    <property type="entry name" value="OUTER MEMBRANE PROTEIN ALPHA-RELATED"/>
    <property type="match status" value="1"/>
</dbReference>
<dbReference type="SUPFAM" id="SSF49452">
    <property type="entry name" value="Starch-binding domain-like"/>
    <property type="match status" value="1"/>
</dbReference>
<feature type="region of interest" description="Disordered" evidence="1">
    <location>
        <begin position="301"/>
        <end position="335"/>
    </location>
</feature>
<feature type="region of interest" description="Disordered" evidence="1">
    <location>
        <begin position="455"/>
        <end position="490"/>
    </location>
</feature>
<sequence>MPSRPAAPTGVGKTDETSAGGDGTLTGVTSTLEYKKGAAGSWTPIIGTTVTDLAPDTYYVRTAATSTAFASEATSVTVGAFTASLETTPTALISYSDEMLTGLTAGADYLIGGVTKTADGSGKLAIEAGWLGTSLSIIKVGNGTSTTDSAPQTLVVPSRPTAPTGVGKTDETSAGGDGTLTGVTSTLEYKKGAAGSWTPITGVTVTGLAPDTYYVRTEATATTFASEATSVTVGAFTAAPETTPTALISYSDEMLTGLTAGADYLIGGVTKTADGSGKLAIEAGWLGTSLSIVKVGNGTSTTNSAPQTLVVPSRPTAPTGVGKTDETSAGGDGTLTGVTSTLEYKKGAAGTWTPITGVTVTGLEPDTYYVRTAATATMFASEATSVTVGAFTAAPETTPNAAISYSDEMLTGLTAGADYLIGGVTKTADGSGKLAIEAGWLGTSLSIIKVGNGTSTTNSAPQTLDVPARPTAPTGVGKTDETSAGGDGTLTGVTSTLEYKKGAAGSWTPIIGTTVTGLAPDTYYVRTAATSTAFASEATSVTVGAFTASPETTPTALISYSDEMLTGLTAGADYLIGGVSKTADGSGKLAIEAGWLGTSLSIVKVGNGTSTTNSAPQTLGIPSRPAAPTVTANDTANTIAGLALGMEYAVDNGDFATYNGTNAPDLSGTHTVKVRMSATATALAGTAATLHFTPNAPAMPNVSANDTLNTIVGADATMEYAIDDGNWVAYNPANPPALSGEHTVKVRVKASGSVPAGEEKTIFFTINGTYSVLGTVVDDTPDANFSAGANVKVMMGNVQIGSTATTNASGRFKVTGVPNGTYNLVVTKDDQIITVTVTVKDQDYDFSPRFIVLPRGNKNSALEIKGDTPSVVVDGLNDLFADTQHVYTSEDRQLVADGGSVKITLGVEKLDAAVAPGALQLQNLAAGQTLDLYLDMTLTKTRVDTSNQTTRSTLSTVGSLLKIIVPYDLTGKNNIVIYRYHDGAAQQLTLLPYAAATPSTEGYMLDAEGNQIVIWSQNFSTYAIAYGTVDAPPAGGPIGAPIASYMLTAAAGVGGSMSPAGNITVTQGGSQTFTIKPDEGYAIADVTVDGKSVGAVGSYTFSHVTESHTIKAEFAKIQAAGLPYYEEEGGSKVFIGFAADATGTMKYIAPSGKTVQFQANPQAFTDIASHWGKSYIDFVTEREIFVGTNERIFSPDTGMTRAMLATVIGRLYERSYGPLSAGAKHVFTDVDYDSWYGAYLDWAAGSGIIQGVGGTRFEPDRQVTRQELAAMLYRFAQFIKVDTSVAAGKTLSYSDASAIDAWARQAALYTQQAGIITGRSDNAFAPKETATRAEVAAMLQRFIETVV</sequence>
<feature type="domain" description="SLH" evidence="2">
    <location>
        <begin position="1290"/>
        <end position="1347"/>
    </location>
</feature>
<name>A0A9X4KTC9_9BACL</name>
<dbReference type="InterPro" id="IPR051465">
    <property type="entry name" value="Cell_Envelope_Struct_Comp"/>
</dbReference>
<dbReference type="Pfam" id="PF13285">
    <property type="entry name" value="DUF4073"/>
    <property type="match status" value="1"/>
</dbReference>
<protein>
    <submittedName>
        <fullName evidence="3">DUF4073 domain-containing protein</fullName>
    </submittedName>
</protein>
<feature type="domain" description="SLH" evidence="2">
    <location>
        <begin position="1223"/>
        <end position="1286"/>
    </location>
</feature>
<dbReference type="Proteomes" id="UP001153404">
    <property type="component" value="Unassembled WGS sequence"/>
</dbReference>
<dbReference type="Gene3D" id="2.60.40.1120">
    <property type="entry name" value="Carboxypeptidase-like, regulatory domain"/>
    <property type="match status" value="1"/>
</dbReference>
<reference evidence="3" key="1">
    <citation type="submission" date="2022-10" db="EMBL/GenBank/DDBJ databases">
        <title>Comparative genomic analysis of Cohnella hashimotonis sp. nov., isolated from the International Space Station.</title>
        <authorList>
            <person name="Simpson A."/>
            <person name="Venkateswaran K."/>
        </authorList>
    </citation>
    <scope>NUCLEOTIDE SEQUENCE</scope>
    <source>
        <strain evidence="3">DSM 28161</strain>
    </source>
</reference>
<dbReference type="PROSITE" id="PS51272">
    <property type="entry name" value="SLH"/>
    <property type="match status" value="3"/>
</dbReference>
<gene>
    <name evidence="3" type="ORF">OMP40_15575</name>
</gene>
<evidence type="ECO:0000313" key="4">
    <source>
        <dbReference type="Proteomes" id="UP001153404"/>
    </source>
</evidence>
<evidence type="ECO:0000313" key="3">
    <source>
        <dbReference type="EMBL" id="MDG0810630.1"/>
    </source>
</evidence>
<dbReference type="Pfam" id="PF00395">
    <property type="entry name" value="SLH"/>
    <property type="match status" value="3"/>
</dbReference>
<keyword evidence="4" id="KW-1185">Reference proteome</keyword>